<feature type="compositionally biased region" description="Basic and acidic residues" evidence="6">
    <location>
        <begin position="290"/>
        <end position="307"/>
    </location>
</feature>
<evidence type="ECO:0000256" key="5">
    <source>
        <dbReference type="ARBA" id="ARBA00023242"/>
    </source>
</evidence>
<feature type="region of interest" description="Disordered" evidence="6">
    <location>
        <begin position="290"/>
        <end position="327"/>
    </location>
</feature>
<dbReference type="Proteomes" id="UP001516023">
    <property type="component" value="Unassembled WGS sequence"/>
</dbReference>
<evidence type="ECO:0000256" key="2">
    <source>
        <dbReference type="ARBA" id="ARBA00022517"/>
    </source>
</evidence>
<feature type="compositionally biased region" description="Acidic residues" evidence="6">
    <location>
        <begin position="128"/>
        <end position="139"/>
    </location>
</feature>
<evidence type="ECO:0000256" key="3">
    <source>
        <dbReference type="ARBA" id="ARBA00022552"/>
    </source>
</evidence>
<organism evidence="7 8">
    <name type="scientific">Cyclotella cryptica</name>
    <dbReference type="NCBI Taxonomy" id="29204"/>
    <lineage>
        <taxon>Eukaryota</taxon>
        <taxon>Sar</taxon>
        <taxon>Stramenopiles</taxon>
        <taxon>Ochrophyta</taxon>
        <taxon>Bacillariophyta</taxon>
        <taxon>Coscinodiscophyceae</taxon>
        <taxon>Thalassiosirophycidae</taxon>
        <taxon>Stephanodiscales</taxon>
        <taxon>Stephanodiscaceae</taxon>
        <taxon>Cyclotella</taxon>
    </lineage>
</organism>
<feature type="compositionally biased region" description="Polar residues" evidence="6">
    <location>
        <begin position="112"/>
        <end position="124"/>
    </location>
</feature>
<feature type="region of interest" description="Disordered" evidence="6">
    <location>
        <begin position="1"/>
        <end position="25"/>
    </location>
</feature>
<keyword evidence="3" id="KW-0698">rRNA processing</keyword>
<evidence type="ECO:0000256" key="6">
    <source>
        <dbReference type="SAM" id="MobiDB-lite"/>
    </source>
</evidence>
<dbReference type="InterPro" id="IPR040309">
    <property type="entry name" value="Naf1"/>
</dbReference>
<keyword evidence="5" id="KW-0539">Nucleus</keyword>
<comment type="subcellular location">
    <subcellularLocation>
        <location evidence="1">Nucleus</location>
    </subcellularLocation>
</comment>
<evidence type="ECO:0000256" key="4">
    <source>
        <dbReference type="ARBA" id="ARBA00022884"/>
    </source>
</evidence>
<keyword evidence="2" id="KW-0690">Ribosome biogenesis</keyword>
<feature type="compositionally biased region" description="Basic and acidic residues" evidence="6">
    <location>
        <begin position="65"/>
        <end position="83"/>
    </location>
</feature>
<dbReference type="GO" id="GO:0003723">
    <property type="term" value="F:RNA binding"/>
    <property type="evidence" value="ECO:0007669"/>
    <property type="project" value="UniProtKB-KW"/>
</dbReference>
<proteinExistence type="predicted"/>
<feature type="region of interest" description="Disordered" evidence="6">
    <location>
        <begin position="409"/>
        <end position="450"/>
    </location>
</feature>
<sequence length="466" mass="51235">MPNSKRNQLSHHDGKRKHGDLPWHDVAQEETVDDLLIASMAVASTWCDEASPHPAVDNSSASESAIERDDSKENDHDSDHDDIAEADEISISSSNQDGSAPNSKEDDDTELMGQSDNNEKSLNLQVEKEDESDDDGSDIDLTEHLANMEDDDDDAPKNSKGNQAKVAFSIYEGPKTEHEIDPYKCPTDELEKLNVCVGIEMDNIGDPTILDDATRNRLRIAGTIRTYLVDQRTIVVDSLIPAALQRKGNDGTYEITTLKKDVGCSLQVVGKIVEVFGPVQRPLYVIRLPDPPKAERSSGELATEGKPKLGPSDMASNEDGPPLARFEEQDDPWCHKGKLSCILRNTPNAIVYSLVDHVKLIDKDLIIRLVAKAAVSLTSLFVNIDRATTRIKLTLLISCIDASNMFDEEVGPSEQQDFSDDEEERQAKRGNRKSRQPGQHDGHRKGKVTIAKISVVDPASVEAVVG</sequence>
<dbReference type="PANTHER" id="PTHR31633">
    <property type="entry name" value="H/ACA RIBONUCLEOPROTEIN COMPLEX NON-CORE SUBUNIT NAF1"/>
    <property type="match status" value="1"/>
</dbReference>
<evidence type="ECO:0000313" key="7">
    <source>
        <dbReference type="EMBL" id="KAL3780500.1"/>
    </source>
</evidence>
<dbReference type="EMBL" id="JABMIG020000348">
    <property type="protein sequence ID" value="KAL3780500.1"/>
    <property type="molecule type" value="Genomic_DNA"/>
</dbReference>
<dbReference type="Gene3D" id="2.40.10.230">
    <property type="entry name" value="Probable tRNA pseudouridine synthase domain"/>
    <property type="match status" value="1"/>
</dbReference>
<gene>
    <name evidence="7" type="ORF">HJC23_012585</name>
</gene>
<reference evidence="7 8" key="1">
    <citation type="journal article" date="2020" name="G3 (Bethesda)">
        <title>Improved Reference Genome for Cyclotella cryptica CCMP332, a Model for Cell Wall Morphogenesis, Salinity Adaptation, and Lipid Production in Diatoms (Bacillariophyta).</title>
        <authorList>
            <person name="Roberts W.R."/>
            <person name="Downey K.M."/>
            <person name="Ruck E.C."/>
            <person name="Traller J.C."/>
            <person name="Alverson A.J."/>
        </authorList>
    </citation>
    <scope>NUCLEOTIDE SEQUENCE [LARGE SCALE GENOMIC DNA]</scope>
    <source>
        <strain evidence="7 8">CCMP332</strain>
    </source>
</reference>
<accession>A0ABD3NX68</accession>
<evidence type="ECO:0000256" key="1">
    <source>
        <dbReference type="ARBA" id="ARBA00004123"/>
    </source>
</evidence>
<comment type="caution">
    <text evidence="7">The sequence shown here is derived from an EMBL/GenBank/DDBJ whole genome shotgun (WGS) entry which is preliminary data.</text>
</comment>
<feature type="compositionally biased region" description="Acidic residues" evidence="6">
    <location>
        <begin position="409"/>
        <end position="424"/>
    </location>
</feature>
<evidence type="ECO:0000313" key="8">
    <source>
        <dbReference type="Proteomes" id="UP001516023"/>
    </source>
</evidence>
<keyword evidence="4" id="KW-0694">RNA-binding</keyword>
<dbReference type="PANTHER" id="PTHR31633:SF1">
    <property type="entry name" value="H_ACA RIBONUCLEOPROTEIN COMPLEX NON-CORE SUBUNIT NAF1"/>
    <property type="match status" value="1"/>
</dbReference>
<feature type="region of interest" description="Disordered" evidence="6">
    <location>
        <begin position="49"/>
        <end position="139"/>
    </location>
</feature>
<dbReference type="InterPro" id="IPR038664">
    <property type="entry name" value="Gar1/Naf1_Cbf5-bd_sf"/>
</dbReference>
<name>A0ABD3NX68_9STRA</name>
<dbReference type="GO" id="GO:0005634">
    <property type="term" value="C:nucleus"/>
    <property type="evidence" value="ECO:0007669"/>
    <property type="project" value="UniProtKB-SubCell"/>
</dbReference>
<dbReference type="GO" id="GO:0006364">
    <property type="term" value="P:rRNA processing"/>
    <property type="evidence" value="ECO:0007669"/>
    <property type="project" value="UniProtKB-KW"/>
</dbReference>
<dbReference type="AlphaFoldDB" id="A0ABD3NX68"/>
<protein>
    <submittedName>
        <fullName evidence="7">Uncharacterized protein</fullName>
    </submittedName>
</protein>
<keyword evidence="8" id="KW-1185">Reference proteome</keyword>